<proteinExistence type="predicted"/>
<keyword evidence="1" id="KW-0812">Transmembrane</keyword>
<feature type="transmembrane region" description="Helical" evidence="1">
    <location>
        <begin position="157"/>
        <end position="177"/>
    </location>
</feature>
<dbReference type="HOGENOM" id="CLU_091681_1_0_6"/>
<dbReference type="Pfam" id="PF24838">
    <property type="entry name" value="8xMP"/>
    <property type="match status" value="1"/>
</dbReference>
<feature type="transmembrane region" description="Helical" evidence="1">
    <location>
        <begin position="80"/>
        <end position="99"/>
    </location>
</feature>
<evidence type="ECO:0000256" key="1">
    <source>
        <dbReference type="SAM" id="Phobius"/>
    </source>
</evidence>
<reference evidence="2" key="1">
    <citation type="submission" date="2005-09" db="EMBL/GenBank/DDBJ databases">
        <title>Annotation of Vibrio cholerae MO10.</title>
        <authorList>
            <person name="Colwell R."/>
            <person name="Grim C.J."/>
            <person name="Young S."/>
            <person name="Jaffe D."/>
            <person name="Gnerre S."/>
            <person name="Berlin A."/>
            <person name="Heiman D."/>
            <person name="Hepburn T."/>
            <person name="Shea T."/>
            <person name="Sykes S."/>
            <person name="Yandava C."/>
            <person name="Alvarado L."/>
            <person name="Kodira C."/>
            <person name="Borodovsky M."/>
            <person name="Heidelberg J."/>
            <person name="Lander E."/>
            <person name="Galagan J."/>
            <person name="Nusbaum C."/>
            <person name="Birren B."/>
        </authorList>
    </citation>
    <scope>NUCLEOTIDE SEQUENCE [LARGE SCALE GENOMIC DNA]</scope>
    <source>
        <strain evidence="2">MO10</strain>
    </source>
</reference>
<keyword evidence="1" id="KW-1133">Transmembrane helix</keyword>
<sequence length="227" mass="26243">MNRKHMSKQYDKEEYIKKFETDKSHSILLQSAFAQASDIRKFEIELYWKRATYFWALIAVAFAGFFAVASGDFKGGGQSLFLTIIASTGFVFTFAWFSANKGSKYWQENWENHLDLLEDSVTGPLYKSFLERPPESEFCKKYITGPQRYSVSKINQWVAVFTLFIWCVLVIFSLSTYKENCSVGFVFHVLIPITALALCRIMISKGKTHDGSHNPKFWLREVNVTKD</sequence>
<reference evidence="2" key="2">
    <citation type="submission" date="2008-07" db="EMBL/GenBank/DDBJ databases">
        <authorList>
            <consortium name="Broad Institute Genome Sequencing Platform"/>
            <person name="Colwell R."/>
            <person name="Grim C.J."/>
            <person name="Young S."/>
            <person name="Jaffe D."/>
            <person name="Gnerre S."/>
            <person name="Berlin A."/>
            <person name="Heiman D."/>
            <person name="Hepburn T."/>
            <person name="Shea T."/>
            <person name="Sykes S."/>
            <person name="Alvarado L."/>
            <person name="Kodira C."/>
            <person name="Heidelberg J."/>
            <person name="Lander E."/>
            <person name="Galagan J."/>
            <person name="Nusbaum C."/>
            <person name="Birren B."/>
        </authorList>
    </citation>
    <scope>NUCLEOTIDE SEQUENCE [LARGE SCALE GENOMIC DNA]</scope>
    <source>
        <strain evidence="2">MO10</strain>
    </source>
</reference>
<dbReference type="EMBL" id="DS990137">
    <property type="protein sequence ID" value="EET23773.1"/>
    <property type="molecule type" value="Genomic_DNA"/>
</dbReference>
<organism evidence="2">
    <name type="scientific">Vibrio cholerae (strain MO10)</name>
    <dbReference type="NCBI Taxonomy" id="345072"/>
    <lineage>
        <taxon>Bacteria</taxon>
        <taxon>Pseudomonadati</taxon>
        <taxon>Pseudomonadota</taxon>
        <taxon>Gammaproteobacteria</taxon>
        <taxon>Vibrionales</taxon>
        <taxon>Vibrionaceae</taxon>
        <taxon>Vibrio</taxon>
    </lineage>
</organism>
<protein>
    <submittedName>
        <fullName evidence="2">Uncharacterized protein</fullName>
    </submittedName>
</protein>
<dbReference type="Proteomes" id="UP000004687">
    <property type="component" value="Unassembled WGS sequence"/>
</dbReference>
<feature type="transmembrane region" description="Helical" evidence="1">
    <location>
        <begin position="51"/>
        <end position="68"/>
    </location>
</feature>
<gene>
    <name evidence="2" type="ORF">VchoM_01800</name>
</gene>
<dbReference type="AlphaFoldDB" id="A0A0X1KZU2"/>
<keyword evidence="1" id="KW-0472">Membrane</keyword>
<feature type="transmembrane region" description="Helical" evidence="1">
    <location>
        <begin position="183"/>
        <end position="203"/>
    </location>
</feature>
<accession>A0A0X1KZU2</accession>
<dbReference type="InterPro" id="IPR056918">
    <property type="entry name" value="8xMP"/>
</dbReference>
<evidence type="ECO:0000313" key="2">
    <source>
        <dbReference type="EMBL" id="EET23773.1"/>
    </source>
</evidence>
<name>A0A0X1KZU2_VIBCO</name>